<reference evidence="1 2" key="1">
    <citation type="submission" date="2015-09" db="EMBL/GenBank/DDBJ databases">
        <title>Draft genome of the parasitic nematode Teladorsagia circumcincta isolate WARC Sus (inbred).</title>
        <authorList>
            <person name="Mitreva M."/>
        </authorList>
    </citation>
    <scope>NUCLEOTIDE SEQUENCE [LARGE SCALE GENOMIC DNA]</scope>
    <source>
        <strain evidence="1 2">S</strain>
    </source>
</reference>
<gene>
    <name evidence="1" type="ORF">TELCIR_06780</name>
</gene>
<proteinExistence type="predicted"/>
<keyword evidence="2" id="KW-1185">Reference proteome</keyword>
<evidence type="ECO:0000313" key="1">
    <source>
        <dbReference type="EMBL" id="PIO71321.1"/>
    </source>
</evidence>
<name>A0A2G9UM37_TELCI</name>
<dbReference type="Proteomes" id="UP000230423">
    <property type="component" value="Unassembled WGS sequence"/>
</dbReference>
<dbReference type="EMBL" id="KZ345985">
    <property type="protein sequence ID" value="PIO71321.1"/>
    <property type="molecule type" value="Genomic_DNA"/>
</dbReference>
<organism evidence="1 2">
    <name type="scientific">Teladorsagia circumcincta</name>
    <name type="common">Brown stomach worm</name>
    <name type="synonym">Ostertagia circumcincta</name>
    <dbReference type="NCBI Taxonomy" id="45464"/>
    <lineage>
        <taxon>Eukaryota</taxon>
        <taxon>Metazoa</taxon>
        <taxon>Ecdysozoa</taxon>
        <taxon>Nematoda</taxon>
        <taxon>Chromadorea</taxon>
        <taxon>Rhabditida</taxon>
        <taxon>Rhabditina</taxon>
        <taxon>Rhabditomorpha</taxon>
        <taxon>Strongyloidea</taxon>
        <taxon>Trichostrongylidae</taxon>
        <taxon>Teladorsagia</taxon>
    </lineage>
</organism>
<sequence length="73" mass="8511">MCQLQKTPEIPEVMLLFVVVRRALRYVRKRIRLFGLGIVHWIHLIAERQVALKALQDSGLYLSVHTTPSQELM</sequence>
<accession>A0A2G9UM37</accession>
<evidence type="ECO:0000313" key="2">
    <source>
        <dbReference type="Proteomes" id="UP000230423"/>
    </source>
</evidence>
<dbReference type="AlphaFoldDB" id="A0A2G9UM37"/>
<protein>
    <submittedName>
        <fullName evidence="1">Uncharacterized protein</fullName>
    </submittedName>
</protein>